<evidence type="ECO:0000313" key="3">
    <source>
        <dbReference type="Proteomes" id="UP001374579"/>
    </source>
</evidence>
<dbReference type="GO" id="GO:0017116">
    <property type="term" value="F:single-stranded DNA helicase activity"/>
    <property type="evidence" value="ECO:0007669"/>
    <property type="project" value="TreeGrafter"/>
</dbReference>
<dbReference type="GO" id="GO:0003677">
    <property type="term" value="F:DNA binding"/>
    <property type="evidence" value="ECO:0007669"/>
    <property type="project" value="InterPro"/>
</dbReference>
<dbReference type="InterPro" id="IPR012340">
    <property type="entry name" value="NA-bd_OB-fold"/>
</dbReference>
<reference evidence="2 3" key="1">
    <citation type="submission" date="2024-02" db="EMBL/GenBank/DDBJ databases">
        <title>Chromosome-scale genome assembly of the rough periwinkle Littorina saxatilis.</title>
        <authorList>
            <person name="De Jode A."/>
            <person name="Faria R."/>
            <person name="Formenti G."/>
            <person name="Sims Y."/>
            <person name="Smith T.P."/>
            <person name="Tracey A."/>
            <person name="Wood J.M.D."/>
            <person name="Zagrodzka Z.B."/>
            <person name="Johannesson K."/>
            <person name="Butlin R.K."/>
            <person name="Leder E.H."/>
        </authorList>
    </citation>
    <scope>NUCLEOTIDE SEQUENCE [LARGE SCALE GENOMIC DNA]</scope>
    <source>
        <strain evidence="2">Snail1</strain>
        <tissue evidence="2">Muscle</tissue>
    </source>
</reference>
<dbReference type="InterPro" id="IPR027417">
    <property type="entry name" value="P-loop_NTPase"/>
</dbReference>
<evidence type="ECO:0000259" key="1">
    <source>
        <dbReference type="Pfam" id="PF26063"/>
    </source>
</evidence>
<dbReference type="Pfam" id="PF26063">
    <property type="entry name" value="MCMDC2_N"/>
    <property type="match status" value="1"/>
</dbReference>
<dbReference type="SUPFAM" id="SSF50249">
    <property type="entry name" value="Nucleic acid-binding proteins"/>
    <property type="match status" value="1"/>
</dbReference>
<keyword evidence="3" id="KW-1185">Reference proteome</keyword>
<dbReference type="AlphaFoldDB" id="A0AAN9G6Z9"/>
<dbReference type="Gene3D" id="3.40.50.300">
    <property type="entry name" value="P-loop containing nucleotide triphosphate hydrolases"/>
    <property type="match status" value="1"/>
</dbReference>
<dbReference type="InterPro" id="IPR031327">
    <property type="entry name" value="MCM"/>
</dbReference>
<dbReference type="PANTHER" id="PTHR11630:SF75">
    <property type="entry name" value="MINICHROMOSOME MAINTENANCE DOMAIN-CONTAINING PROTEIN 2"/>
    <property type="match status" value="1"/>
</dbReference>
<gene>
    <name evidence="2" type="ORF">V1264_004780</name>
</gene>
<feature type="domain" description="MCMDC2 N-terminal" evidence="1">
    <location>
        <begin position="11"/>
        <end position="104"/>
    </location>
</feature>
<evidence type="ECO:0000313" key="2">
    <source>
        <dbReference type="EMBL" id="KAK7097863.1"/>
    </source>
</evidence>
<dbReference type="GO" id="GO:0000727">
    <property type="term" value="P:double-strand break repair via break-induced replication"/>
    <property type="evidence" value="ECO:0007669"/>
    <property type="project" value="TreeGrafter"/>
</dbReference>
<accession>A0AAN9G6Z9</accession>
<comment type="caution">
    <text evidence="2">The sequence shown here is derived from an EMBL/GenBank/DDBJ whole genome shotgun (WGS) entry which is preliminary data.</text>
</comment>
<dbReference type="GO" id="GO:0005634">
    <property type="term" value="C:nucleus"/>
    <property type="evidence" value="ECO:0007669"/>
    <property type="project" value="TreeGrafter"/>
</dbReference>
<dbReference type="EMBL" id="JBAMIC010000013">
    <property type="protein sequence ID" value="KAK7097863.1"/>
    <property type="molecule type" value="Genomic_DNA"/>
</dbReference>
<name>A0AAN9G6Z9_9CAEN</name>
<dbReference type="GO" id="GO:0005524">
    <property type="term" value="F:ATP binding"/>
    <property type="evidence" value="ECO:0007669"/>
    <property type="project" value="InterPro"/>
</dbReference>
<sequence>MKRDGRLHQLEVVWRYLKTGECTEQILQQCVPNERTQDFSVLSIIIPVDLMLLADIDSEVANFIVRRPLEGTILFREVVHEILTIKGLVPDNADTSQLAVSLRIGAATLPNLRWACGQEARYSGLVKVTGVVLGVTATATYTKSTKYTCPNEDCEGHHSNQYVRIHVPGASEMETVGRKFRCCVCCSGLKELKSQRSLSDKLLAEVIPVDDLEIMDAQTATGHRNQTVAVVIRDDLCSTVQLGQQYVIIGTQKVNFHGDSVTKMFEVTDKNRDCTFQQLPLSMKRLFSSWSGTAFVFPYLIAFRFADQVCPANCFFKLKLQLLISLVLTSEVPAMHVLAVCTETQLAQRLMDYASRLMTRTTTHTSLHVLGVKATASLYPWAPYFLQAGSLVLSSGGVCKVGDLRAMKKSPRLELQTALTESKVQVALESRYTGGLPHMLSLPLSCQVWALLSNHPATTSSGNTLATSVGTASFSYGAAATVSDVSPALLDAFNLVCHCDVSFSSSTDVTEDLASHILLSSLTSHEEPTTYLRPQCSSLAAPGPHERIPFEEFKQYIQVARAQRSVMTVEAEWLLTSYLIATRHARAHTTMTTQGTAVPLNAWNTLQALSHGVCRLALRTAVLEADALLAVMLYEEALTARHACARDAQVPLSSPVLLRQVWWTSSKRRIIRPTSAEICSEDVSLLTIWTRGSHTE</sequence>
<dbReference type="PANTHER" id="PTHR11630">
    <property type="entry name" value="DNA REPLICATION LICENSING FACTOR MCM FAMILY MEMBER"/>
    <property type="match status" value="1"/>
</dbReference>
<protein>
    <recommendedName>
        <fullName evidence="1">MCMDC2 N-terminal domain-containing protein</fullName>
    </recommendedName>
</protein>
<proteinExistence type="predicted"/>
<dbReference type="InterPro" id="IPR058769">
    <property type="entry name" value="MCMDC2_N"/>
</dbReference>
<dbReference type="Proteomes" id="UP001374579">
    <property type="component" value="Unassembled WGS sequence"/>
</dbReference>
<organism evidence="2 3">
    <name type="scientific">Littorina saxatilis</name>
    <dbReference type="NCBI Taxonomy" id="31220"/>
    <lineage>
        <taxon>Eukaryota</taxon>
        <taxon>Metazoa</taxon>
        <taxon>Spiralia</taxon>
        <taxon>Lophotrochozoa</taxon>
        <taxon>Mollusca</taxon>
        <taxon>Gastropoda</taxon>
        <taxon>Caenogastropoda</taxon>
        <taxon>Littorinimorpha</taxon>
        <taxon>Littorinoidea</taxon>
        <taxon>Littorinidae</taxon>
        <taxon>Littorina</taxon>
    </lineage>
</organism>